<dbReference type="InterPro" id="IPR002033">
    <property type="entry name" value="TatC"/>
</dbReference>
<feature type="region of interest" description="Disordered" evidence="6">
    <location>
        <begin position="1"/>
        <end position="45"/>
    </location>
</feature>
<dbReference type="HAMAP" id="MF_00902">
    <property type="entry name" value="TatC"/>
    <property type="match status" value="1"/>
</dbReference>
<proteinExistence type="inferred from homology"/>
<dbReference type="Proteomes" id="UP000178735">
    <property type="component" value="Unassembled WGS sequence"/>
</dbReference>
<evidence type="ECO:0000256" key="1">
    <source>
        <dbReference type="ARBA" id="ARBA00004141"/>
    </source>
</evidence>
<sequence length="290" mass="31438">MKKNALKAAKARREKKAGGGPDMHKKRNCAPEDQNTAELDYSSSPDEVHAEAPADQAADLTSHLGELRAKIINSLIFFCAALALTLYFSDAIMEVFVSGAAKALKGEKLVFISPAEAFFVTIQMSLYSALLISVPFVLYQTWSFVYIALDDKEKKYFTAALLFSSACFYAGCAFAVFAAIPVGLGFLVGYSGAIFRPMISVAAYCDFLVYTSLTFGVVFELPLLMIFSSLTGIISPKTFSSGRKYAILLIFIVAGVFSPPDVISQFLVAIPMLILYETGIIAVKLLGIKS</sequence>
<gene>
    <name evidence="5" type="primary">tatC</name>
    <name evidence="7" type="ORF">A2008_01940</name>
</gene>
<comment type="subcellular location">
    <subcellularLocation>
        <location evidence="5">Cell membrane</location>
        <topology evidence="5">Multi-pass membrane protein</topology>
    </subcellularLocation>
    <subcellularLocation>
        <location evidence="1">Membrane</location>
        <topology evidence="1">Multi-pass membrane protein</topology>
    </subcellularLocation>
</comment>
<evidence type="ECO:0000313" key="8">
    <source>
        <dbReference type="Proteomes" id="UP000178735"/>
    </source>
</evidence>
<dbReference type="PANTHER" id="PTHR30371:SF0">
    <property type="entry name" value="SEC-INDEPENDENT PROTEIN TRANSLOCASE PROTEIN TATC, CHLOROPLASTIC-RELATED"/>
    <property type="match status" value="1"/>
</dbReference>
<dbReference type="GO" id="GO:0009977">
    <property type="term" value="F:proton motive force dependent protein transmembrane transporter activity"/>
    <property type="evidence" value="ECO:0007669"/>
    <property type="project" value="TreeGrafter"/>
</dbReference>
<feature type="compositionally biased region" description="Polar residues" evidence="6">
    <location>
        <begin position="33"/>
        <end position="45"/>
    </location>
</feature>
<comment type="subunit">
    <text evidence="5">Forms a complex with TatA.</text>
</comment>
<reference evidence="7 8" key="1">
    <citation type="journal article" date="2016" name="Nat. Commun.">
        <title>Thousands of microbial genomes shed light on interconnected biogeochemical processes in an aquifer system.</title>
        <authorList>
            <person name="Anantharaman K."/>
            <person name="Brown C.T."/>
            <person name="Hug L.A."/>
            <person name="Sharon I."/>
            <person name="Castelle C.J."/>
            <person name="Probst A.J."/>
            <person name="Thomas B.C."/>
            <person name="Singh A."/>
            <person name="Wilkins M.J."/>
            <person name="Karaoz U."/>
            <person name="Brodie E.L."/>
            <person name="Williams K.H."/>
            <person name="Hubbard S.S."/>
            <person name="Banfield J.F."/>
        </authorList>
    </citation>
    <scope>NUCLEOTIDE SEQUENCE [LARGE SCALE GENOMIC DNA]</scope>
</reference>
<feature type="transmembrane region" description="Helical" evidence="5">
    <location>
        <begin position="126"/>
        <end position="149"/>
    </location>
</feature>
<keyword evidence="2 5" id="KW-0812">Transmembrane</keyword>
<evidence type="ECO:0000256" key="2">
    <source>
        <dbReference type="ARBA" id="ARBA00022692"/>
    </source>
</evidence>
<comment type="function">
    <text evidence="5">Part of the twin-arginine translocation (Tat) system that transports large folded proteins containing a characteristic twin-arginine motif in their signal peptide across membranes.</text>
</comment>
<evidence type="ECO:0000256" key="4">
    <source>
        <dbReference type="ARBA" id="ARBA00023136"/>
    </source>
</evidence>
<feature type="transmembrane region" description="Helical" evidence="5">
    <location>
        <begin position="266"/>
        <end position="287"/>
    </location>
</feature>
<dbReference type="GO" id="GO:0043953">
    <property type="term" value="P:protein transport by the Tat complex"/>
    <property type="evidence" value="ECO:0007669"/>
    <property type="project" value="UniProtKB-UniRule"/>
</dbReference>
<keyword evidence="5" id="KW-0653">Protein transport</keyword>
<evidence type="ECO:0000256" key="5">
    <source>
        <dbReference type="HAMAP-Rule" id="MF_00902"/>
    </source>
</evidence>
<dbReference type="GO" id="GO:0033281">
    <property type="term" value="C:TAT protein transport complex"/>
    <property type="evidence" value="ECO:0007669"/>
    <property type="project" value="UniProtKB-UniRule"/>
</dbReference>
<dbReference type="EMBL" id="MGFH01000067">
    <property type="protein sequence ID" value="OGM06348.1"/>
    <property type="molecule type" value="Genomic_DNA"/>
</dbReference>
<keyword evidence="5" id="KW-0813">Transport</keyword>
<feature type="transmembrane region" description="Helical" evidence="5">
    <location>
        <begin position="71"/>
        <end position="89"/>
    </location>
</feature>
<feature type="compositionally biased region" description="Basic residues" evidence="6">
    <location>
        <begin position="1"/>
        <end position="15"/>
    </location>
</feature>
<feature type="transmembrane region" description="Helical" evidence="5">
    <location>
        <begin position="207"/>
        <end position="233"/>
    </location>
</feature>
<dbReference type="NCBIfam" id="TIGR00945">
    <property type="entry name" value="tatC"/>
    <property type="match status" value="1"/>
</dbReference>
<name>A0A1F7WW22_9BACT</name>
<keyword evidence="5" id="KW-1003">Cell membrane</keyword>
<dbReference type="AlphaFoldDB" id="A0A1F7WW22"/>
<evidence type="ECO:0000313" key="7">
    <source>
        <dbReference type="EMBL" id="OGM06348.1"/>
    </source>
</evidence>
<comment type="similarity">
    <text evidence="5">Belongs to the TatC family.</text>
</comment>
<dbReference type="Pfam" id="PF00902">
    <property type="entry name" value="TatC"/>
    <property type="match status" value="1"/>
</dbReference>
<protein>
    <recommendedName>
        <fullName evidence="5">Sec-independent protein translocase protein TatC</fullName>
    </recommendedName>
</protein>
<dbReference type="PRINTS" id="PR01840">
    <property type="entry name" value="TATCFAMILY"/>
</dbReference>
<feature type="transmembrane region" description="Helical" evidence="5">
    <location>
        <begin position="161"/>
        <end position="187"/>
    </location>
</feature>
<comment type="caution">
    <text evidence="7">The sequence shown here is derived from an EMBL/GenBank/DDBJ whole genome shotgun (WGS) entry which is preliminary data.</text>
</comment>
<dbReference type="STRING" id="1817813.A2008_01940"/>
<dbReference type="PANTHER" id="PTHR30371">
    <property type="entry name" value="SEC-INDEPENDENT PROTEIN TRANSLOCASE PROTEIN TATC"/>
    <property type="match status" value="1"/>
</dbReference>
<organism evidence="7 8">
    <name type="scientific">Candidatus Wallbacteria bacterium GWC2_49_35</name>
    <dbReference type="NCBI Taxonomy" id="1817813"/>
    <lineage>
        <taxon>Bacteria</taxon>
        <taxon>Candidatus Walliibacteriota</taxon>
    </lineage>
</organism>
<evidence type="ECO:0000256" key="6">
    <source>
        <dbReference type="SAM" id="MobiDB-lite"/>
    </source>
</evidence>
<feature type="transmembrane region" description="Helical" evidence="5">
    <location>
        <begin position="245"/>
        <end position="260"/>
    </location>
</feature>
<dbReference type="GO" id="GO:0065002">
    <property type="term" value="P:intracellular protein transmembrane transport"/>
    <property type="evidence" value="ECO:0007669"/>
    <property type="project" value="TreeGrafter"/>
</dbReference>
<keyword evidence="5" id="KW-0811">Translocation</keyword>
<evidence type="ECO:0000256" key="3">
    <source>
        <dbReference type="ARBA" id="ARBA00022989"/>
    </source>
</evidence>
<accession>A0A1F7WW22</accession>
<keyword evidence="3 5" id="KW-1133">Transmembrane helix</keyword>
<keyword evidence="4 5" id="KW-0472">Membrane</keyword>